<reference evidence="2" key="1">
    <citation type="journal article" date="2023" name="Antibiotics">
        <title>Prevalence and Molecular Characterization of Methicillin-Resistant Staphylococci (MRS) and Mammaliicocci (MRM) in Dromedary Camels from Algeria: First Detection of SCCmec-mecC Hybrid in Methicillin-Resistant Mammaliicoccus lentus.</title>
        <authorList>
            <person name="Belhout C."/>
            <person name="Boyen F."/>
            <person name="Vereecke N."/>
            <person name="Theuns S."/>
            <person name="Taibi N."/>
            <person name="Stegger M."/>
            <person name="de la Fe-Rodriguez P.Y."/>
            <person name="Bouayad L."/>
            <person name="Elgroud R."/>
            <person name="Butaye P."/>
        </authorList>
    </citation>
    <scope>NUCLEOTIDE SEQUENCE</scope>
    <source>
        <strain evidence="2">7048</strain>
    </source>
</reference>
<name>A0AAX3W6F1_MAMLE</name>
<dbReference type="PROSITE" id="PS50005">
    <property type="entry name" value="TPR"/>
    <property type="match status" value="1"/>
</dbReference>
<evidence type="ECO:0000313" key="3">
    <source>
        <dbReference type="Proteomes" id="UP001223261"/>
    </source>
</evidence>
<dbReference type="Gene3D" id="1.25.40.10">
    <property type="entry name" value="Tetratricopeptide repeat domain"/>
    <property type="match status" value="2"/>
</dbReference>
<dbReference type="AlphaFoldDB" id="A0AAX3W6F1"/>
<keyword evidence="1" id="KW-0802">TPR repeat</keyword>
<organism evidence="2 3">
    <name type="scientific">Mammaliicoccus lentus</name>
    <name type="common">Staphylococcus lentus</name>
    <dbReference type="NCBI Taxonomy" id="42858"/>
    <lineage>
        <taxon>Bacteria</taxon>
        <taxon>Bacillati</taxon>
        <taxon>Bacillota</taxon>
        <taxon>Bacilli</taxon>
        <taxon>Bacillales</taxon>
        <taxon>Staphylococcaceae</taxon>
        <taxon>Mammaliicoccus</taxon>
    </lineage>
</organism>
<proteinExistence type="predicted"/>
<dbReference type="Proteomes" id="UP001223261">
    <property type="component" value="Chromosome"/>
</dbReference>
<evidence type="ECO:0000313" key="2">
    <source>
        <dbReference type="EMBL" id="WHI60752.1"/>
    </source>
</evidence>
<protein>
    <recommendedName>
        <fullName evidence="4">Tetratricopeptide repeat protein</fullName>
    </recommendedName>
</protein>
<evidence type="ECO:0000256" key="1">
    <source>
        <dbReference type="PROSITE-ProRule" id="PRU00339"/>
    </source>
</evidence>
<dbReference type="SUPFAM" id="SSF48452">
    <property type="entry name" value="TPR-like"/>
    <property type="match status" value="1"/>
</dbReference>
<dbReference type="InterPro" id="IPR019734">
    <property type="entry name" value="TPR_rpt"/>
</dbReference>
<dbReference type="GeneID" id="99677429"/>
<dbReference type="InterPro" id="IPR011990">
    <property type="entry name" value="TPR-like_helical_dom_sf"/>
</dbReference>
<feature type="repeat" description="TPR" evidence="1">
    <location>
        <begin position="18"/>
        <end position="51"/>
    </location>
</feature>
<sequence>MNKSLGDNSNIIHVRFDKDFYYHKAMEKMREQDYIYAESLFKKALELSPDDFVIIPPYAECLVELNQNTKAEELMYDQIAKGNFVTDYYFYLSQMFIKSNEPNKAFLFGLRYVTEEDDQDYFDEMIQMFEVKYDDQTVVEEEAERFVIQHIFQYLFGNGRLDEAYHYLERQRLTMQEDVHIMNLKAMALLYNSKYEEAEALLQTILDEDPSDIYALCHMTLLLYNTEQMDRFNHYLKQLSKLHPINDEESFKLGVVLSYLGKHKSSNQLLVPLLKKPQASTPQLHHALSYNFYHLGYLEEAKRHWLKFEDSVQYHSQLPPWKIDDLKDMLDKQVLPLLKDEDYRYRLYGIFLLGHMKNKELVMSHETWEVLENLPDYERLYITYIFQDLHLNKLGFIDEGMRLIEQSEYQHYGKELFVSWIEHAEMLIAEHENIEEATHYVAASIYIYLKTLNKKITKKEIQNSFNITAYRLNKAIKALVSI</sequence>
<evidence type="ECO:0008006" key="4">
    <source>
        <dbReference type="Google" id="ProtNLM"/>
    </source>
</evidence>
<dbReference type="EMBL" id="CP118848">
    <property type="protein sequence ID" value="WHI60752.1"/>
    <property type="molecule type" value="Genomic_DNA"/>
</dbReference>
<dbReference type="Pfam" id="PF04733">
    <property type="entry name" value="Coatomer_E"/>
    <property type="match status" value="1"/>
</dbReference>
<accession>A0AAX3W6F1</accession>
<gene>
    <name evidence="2" type="ORF">PYH69_03735</name>
</gene>
<dbReference type="RefSeq" id="WP_237714377.1">
    <property type="nucleotide sequence ID" value="NZ_CP059679.1"/>
</dbReference>
<dbReference type="SMART" id="SM00028">
    <property type="entry name" value="TPR"/>
    <property type="match status" value="2"/>
</dbReference>